<feature type="transmembrane region" description="Helical" evidence="1">
    <location>
        <begin position="85"/>
        <end position="106"/>
    </location>
</feature>
<keyword evidence="3" id="KW-1185">Reference proteome</keyword>
<reference evidence="2" key="1">
    <citation type="journal article" date="2019" name="bioRxiv">
        <title>The Genome of the Zebra Mussel, Dreissena polymorpha: A Resource for Invasive Species Research.</title>
        <authorList>
            <person name="McCartney M.A."/>
            <person name="Auch B."/>
            <person name="Kono T."/>
            <person name="Mallez S."/>
            <person name="Zhang Y."/>
            <person name="Obille A."/>
            <person name="Becker A."/>
            <person name="Abrahante J.E."/>
            <person name="Garbe J."/>
            <person name="Badalamenti J.P."/>
            <person name="Herman A."/>
            <person name="Mangelson H."/>
            <person name="Liachko I."/>
            <person name="Sullivan S."/>
            <person name="Sone E.D."/>
            <person name="Koren S."/>
            <person name="Silverstein K.A.T."/>
            <person name="Beckman K.B."/>
            <person name="Gohl D.M."/>
        </authorList>
    </citation>
    <scope>NUCLEOTIDE SEQUENCE</scope>
    <source>
        <strain evidence="2">Duluth1</strain>
        <tissue evidence="2">Whole animal</tissue>
    </source>
</reference>
<evidence type="ECO:0000313" key="3">
    <source>
        <dbReference type="Proteomes" id="UP000828390"/>
    </source>
</evidence>
<accession>A0A9D4IVF7</accession>
<sequence length="138" mass="15840">MVVMFMVIQKYDDIDVRGDYIDADNCDDDNDDIDVRGEYVDADNCDDDNCYDHVDADADNGDDYNSYDDVDDDAAAEIIQKQVDIYAQANFPIFMLTCLTICILLTHNMKFQRNSMFLTHRLTSDPASRDIAFMKLAY</sequence>
<keyword evidence="1" id="KW-1133">Transmembrane helix</keyword>
<proteinExistence type="predicted"/>
<dbReference type="AlphaFoldDB" id="A0A9D4IVF7"/>
<gene>
    <name evidence="2" type="ORF">DPMN_167913</name>
</gene>
<reference evidence="2" key="2">
    <citation type="submission" date="2020-11" db="EMBL/GenBank/DDBJ databases">
        <authorList>
            <person name="McCartney M.A."/>
            <person name="Auch B."/>
            <person name="Kono T."/>
            <person name="Mallez S."/>
            <person name="Becker A."/>
            <person name="Gohl D.M."/>
            <person name="Silverstein K.A.T."/>
            <person name="Koren S."/>
            <person name="Bechman K.B."/>
            <person name="Herman A."/>
            <person name="Abrahante J.E."/>
            <person name="Garbe J."/>
        </authorList>
    </citation>
    <scope>NUCLEOTIDE SEQUENCE</scope>
    <source>
        <strain evidence="2">Duluth1</strain>
        <tissue evidence="2">Whole animal</tissue>
    </source>
</reference>
<evidence type="ECO:0000256" key="1">
    <source>
        <dbReference type="SAM" id="Phobius"/>
    </source>
</evidence>
<dbReference type="EMBL" id="JAIWYP010000008">
    <property type="protein sequence ID" value="KAH3789726.1"/>
    <property type="molecule type" value="Genomic_DNA"/>
</dbReference>
<evidence type="ECO:0000313" key="2">
    <source>
        <dbReference type="EMBL" id="KAH3789726.1"/>
    </source>
</evidence>
<keyword evidence="1" id="KW-0472">Membrane</keyword>
<name>A0A9D4IVF7_DREPO</name>
<keyword evidence="1" id="KW-0812">Transmembrane</keyword>
<organism evidence="2 3">
    <name type="scientific">Dreissena polymorpha</name>
    <name type="common">Zebra mussel</name>
    <name type="synonym">Mytilus polymorpha</name>
    <dbReference type="NCBI Taxonomy" id="45954"/>
    <lineage>
        <taxon>Eukaryota</taxon>
        <taxon>Metazoa</taxon>
        <taxon>Spiralia</taxon>
        <taxon>Lophotrochozoa</taxon>
        <taxon>Mollusca</taxon>
        <taxon>Bivalvia</taxon>
        <taxon>Autobranchia</taxon>
        <taxon>Heteroconchia</taxon>
        <taxon>Euheterodonta</taxon>
        <taxon>Imparidentia</taxon>
        <taxon>Neoheterodontei</taxon>
        <taxon>Myida</taxon>
        <taxon>Dreissenoidea</taxon>
        <taxon>Dreissenidae</taxon>
        <taxon>Dreissena</taxon>
    </lineage>
</organism>
<comment type="caution">
    <text evidence="2">The sequence shown here is derived from an EMBL/GenBank/DDBJ whole genome shotgun (WGS) entry which is preliminary data.</text>
</comment>
<protein>
    <submittedName>
        <fullName evidence="2">Uncharacterized protein</fullName>
    </submittedName>
</protein>
<dbReference type="Proteomes" id="UP000828390">
    <property type="component" value="Unassembled WGS sequence"/>
</dbReference>